<dbReference type="EMBL" id="WJPM01000001">
    <property type="protein sequence ID" value="MRH73400.1"/>
    <property type="molecule type" value="Genomic_DNA"/>
</dbReference>
<dbReference type="InterPro" id="IPR000719">
    <property type="entry name" value="Prot_kinase_dom"/>
</dbReference>
<dbReference type="CDD" id="cd14014">
    <property type="entry name" value="STKc_PknB_like"/>
    <property type="match status" value="1"/>
</dbReference>
<keyword evidence="5" id="KW-0472">Membrane</keyword>
<dbReference type="AlphaFoldDB" id="A0A6N7Q4G0"/>
<feature type="domain" description="Protein kinase" evidence="6">
    <location>
        <begin position="26"/>
        <end position="288"/>
    </location>
</feature>
<keyword evidence="5" id="KW-0812">Transmembrane</keyword>
<dbReference type="InterPro" id="IPR008271">
    <property type="entry name" value="Ser/Thr_kinase_AS"/>
</dbReference>
<dbReference type="SUPFAM" id="SSF56112">
    <property type="entry name" value="Protein kinase-like (PK-like)"/>
    <property type="match status" value="1"/>
</dbReference>
<dbReference type="GO" id="GO:0004674">
    <property type="term" value="F:protein serine/threonine kinase activity"/>
    <property type="evidence" value="ECO:0007669"/>
    <property type="project" value="InterPro"/>
</dbReference>
<dbReference type="SMART" id="SM00028">
    <property type="entry name" value="TPR"/>
    <property type="match status" value="10"/>
</dbReference>
<dbReference type="InterPro" id="IPR017441">
    <property type="entry name" value="Protein_kinase_ATP_BS"/>
</dbReference>
<name>A0A6N7Q4G0_9XANT</name>
<evidence type="ECO:0000256" key="4">
    <source>
        <dbReference type="SAM" id="MobiDB-lite"/>
    </source>
</evidence>
<dbReference type="Gene3D" id="3.30.200.20">
    <property type="entry name" value="Phosphorylase Kinase, domain 1"/>
    <property type="match status" value="1"/>
</dbReference>
<evidence type="ECO:0000256" key="1">
    <source>
        <dbReference type="ARBA" id="ARBA00022741"/>
    </source>
</evidence>
<sequence length="1078" mass="115562">MSDAATATGLYAQESLTPGDVLAGRFRIERLLGIGGMGLVYLAHDQALGIDVAVKLLRPELAQRPQAFARFRQELLLARQVSSPHVVRIHDLAEHAGRWLISMDYVDGESLEARLQREERLDVDTALRIAGDIARGLQAAHARGVVHRDLKPANILLQRGGDALISDFGVACSMASSGLGATLGNVIGTPAYLSPEQARGDALDPRSDLYALGLILYEMLAGQVPFAGGTLSETLAQRMLREPPPVDRLRADVPGWLVRLLQRLLRPQPRDRLQHAGEVIVAIERRQLPRDRRRWRRLGLGLAATLAGVALLGVGAWQWQAQRTSAPPPVVAAQPLPRLLVLPLAGDPGSAEQRLALGSWLRGSLGETLTVVDDARTRQALRQYDPTGQAPLDVAALRRLASAQRVLQPSLQHQGAGWRLQALLHPASGAPQRIDGPTAADPAAAYAAWLPIASRALLGEGTTLPDDLPAPAALQAYARGLAARQRDDSAQALQQFAEASAQAPQSAPLRLAEVVAAQAIGEEQKAREALDARAPATPARPRTLALLAALRLEAEDDLAAADSAWQALATARPDDSEVQLQVARIQAQAGHLDAARDRLRALAQHDPDDPRLWLALGKLAILSGNAATAVDEDLLRAQLLFRRGRDLYGEAETVNALGVGYGRLGLAQQAQAQYLRAVELRRQVGNRRGVATSLRNLAGTLSIGGAFAEAEQKLQQAQALYVELGDRDGQAAAANELGLLAEERGDYPQALQAFRGALTAWRAIGDAHGVAETLNNIGFAHFQLGDLDSAQAFWEQAARAYADLNDATGRVRTAQNLGLLATARGHWTQAQTLLSQALREAERHQMLEEVAVSRRNLAELAFWQGQRAVALTELDQAQRLFQQSRDQRGQTDIALLRAQVWLALDDPAQARLALQQVQRQAPASVSSEQRASAALLQAQLAERDGDDAAAAAALRQAEALARASGTRLLQLQVQVHAAHDEPALAALEGDVARLGNAGLRLRYLQQALRYGAADQVAARYAQAQALLLRGSPLFAAALHTQAAQRLDALGDHAAAQRARRAAAQATDGSAVARAQTTP</sequence>
<evidence type="ECO:0000256" key="5">
    <source>
        <dbReference type="SAM" id="Phobius"/>
    </source>
</evidence>
<proteinExistence type="predicted"/>
<dbReference type="InterPro" id="IPR045269">
    <property type="entry name" value="Atg1-like"/>
</dbReference>
<feature type="binding site" evidence="3">
    <location>
        <position position="55"/>
    </location>
    <ligand>
        <name>ATP</name>
        <dbReference type="ChEBI" id="CHEBI:30616"/>
    </ligand>
</feature>
<dbReference type="Gene3D" id="1.25.40.10">
    <property type="entry name" value="Tetratricopeptide repeat domain"/>
    <property type="match status" value="2"/>
</dbReference>
<keyword evidence="9" id="KW-1185">Reference proteome</keyword>
<dbReference type="PANTHER" id="PTHR24348:SF68">
    <property type="entry name" value="SERINE_THREONINE-PROTEIN KINASE ATG1C"/>
    <property type="match status" value="1"/>
</dbReference>
<dbReference type="Proteomes" id="UP000437931">
    <property type="component" value="Unassembled WGS sequence"/>
</dbReference>
<comment type="caution">
    <text evidence="7">The sequence shown here is derived from an EMBL/GenBank/DDBJ whole genome shotgun (WGS) entry which is preliminary data.</text>
</comment>
<dbReference type="Pfam" id="PF13428">
    <property type="entry name" value="TPR_14"/>
    <property type="match status" value="1"/>
</dbReference>
<keyword evidence="1 3" id="KW-0547">Nucleotide-binding</keyword>
<dbReference type="RefSeq" id="WP_153750315.1">
    <property type="nucleotide sequence ID" value="NZ_WJPM01000001.1"/>
</dbReference>
<dbReference type="EMBL" id="WJPN01000001">
    <property type="protein sequence ID" value="MRG98809.1"/>
    <property type="molecule type" value="Genomic_DNA"/>
</dbReference>
<evidence type="ECO:0000313" key="9">
    <source>
        <dbReference type="Proteomes" id="UP000437931"/>
    </source>
</evidence>
<dbReference type="Gene3D" id="1.10.510.10">
    <property type="entry name" value="Transferase(Phosphotransferase) domain 1"/>
    <property type="match status" value="1"/>
</dbReference>
<dbReference type="Proteomes" id="UP000439314">
    <property type="component" value="Unassembled WGS sequence"/>
</dbReference>
<gene>
    <name evidence="7" type="ORF">GIY21_00715</name>
    <name evidence="8" type="ORF">GIY22_02055</name>
</gene>
<dbReference type="PROSITE" id="PS00107">
    <property type="entry name" value="PROTEIN_KINASE_ATP"/>
    <property type="match status" value="1"/>
</dbReference>
<evidence type="ECO:0000313" key="7">
    <source>
        <dbReference type="EMBL" id="MRG98809.1"/>
    </source>
</evidence>
<evidence type="ECO:0000313" key="8">
    <source>
        <dbReference type="EMBL" id="MRH73400.1"/>
    </source>
</evidence>
<dbReference type="InterPro" id="IPR011009">
    <property type="entry name" value="Kinase-like_dom_sf"/>
</dbReference>
<dbReference type="Pfam" id="PF13424">
    <property type="entry name" value="TPR_12"/>
    <property type="match status" value="2"/>
</dbReference>
<dbReference type="GO" id="GO:0005737">
    <property type="term" value="C:cytoplasm"/>
    <property type="evidence" value="ECO:0007669"/>
    <property type="project" value="TreeGrafter"/>
</dbReference>
<dbReference type="Pfam" id="PF00069">
    <property type="entry name" value="Pkinase"/>
    <property type="match status" value="1"/>
</dbReference>
<dbReference type="InterPro" id="IPR011990">
    <property type="entry name" value="TPR-like_helical_dom_sf"/>
</dbReference>
<feature type="transmembrane region" description="Helical" evidence="5">
    <location>
        <begin position="298"/>
        <end position="319"/>
    </location>
</feature>
<evidence type="ECO:0000259" key="6">
    <source>
        <dbReference type="PROSITE" id="PS50011"/>
    </source>
</evidence>
<dbReference type="PROSITE" id="PS50011">
    <property type="entry name" value="PROTEIN_KINASE_DOM"/>
    <property type="match status" value="1"/>
</dbReference>
<reference evidence="9 10" key="1">
    <citation type="submission" date="2019-11" db="EMBL/GenBank/DDBJ databases">
        <title>First report of rice panicle blight caused by Xanthomonas sp. in Iran.</title>
        <authorList>
            <person name="Mirghasempour S.A."/>
            <person name="Huang S."/>
            <person name="Brady C.L."/>
            <person name="Studholme D.J."/>
        </authorList>
    </citation>
    <scope>NUCLEOTIDE SEQUENCE [LARGE SCALE GENOMIC DNA]</scope>
    <source>
        <strain evidence="7 10">ASD011</strain>
        <strain evidence="9">SAM114</strain>
    </source>
</reference>
<dbReference type="InterPro" id="IPR019734">
    <property type="entry name" value="TPR_rpt"/>
</dbReference>
<reference evidence="8" key="2">
    <citation type="journal article" date="2020" name="Plant Dis.">
        <title>A Grain Rot of Rice in Iran Caused by a Xanthomonas Strain Closely Related to X. sacchari.</title>
        <authorList>
            <person name="Mirghasempour S.A."/>
            <person name="Huang S."/>
            <person name="Studholme D.J."/>
            <person name="Brady C.L."/>
        </authorList>
    </citation>
    <scope>NUCLEOTIDE SEQUENCE</scope>
    <source>
        <strain evidence="8">SAM114</strain>
    </source>
</reference>
<dbReference type="PANTHER" id="PTHR24348">
    <property type="entry name" value="SERINE/THREONINE-PROTEIN KINASE UNC-51-RELATED"/>
    <property type="match status" value="1"/>
</dbReference>
<dbReference type="SUPFAM" id="SSF48452">
    <property type="entry name" value="TPR-like"/>
    <property type="match status" value="3"/>
</dbReference>
<evidence type="ECO:0000256" key="3">
    <source>
        <dbReference type="PROSITE-ProRule" id="PRU10141"/>
    </source>
</evidence>
<keyword evidence="2 3" id="KW-0067">ATP-binding</keyword>
<accession>A0A6N7Q4G0</accession>
<keyword evidence="5" id="KW-1133">Transmembrane helix</keyword>
<dbReference type="GO" id="GO:0005524">
    <property type="term" value="F:ATP binding"/>
    <property type="evidence" value="ECO:0007669"/>
    <property type="project" value="UniProtKB-UniRule"/>
</dbReference>
<feature type="region of interest" description="Disordered" evidence="4">
    <location>
        <begin position="1059"/>
        <end position="1078"/>
    </location>
</feature>
<evidence type="ECO:0000256" key="2">
    <source>
        <dbReference type="ARBA" id="ARBA00022840"/>
    </source>
</evidence>
<organism evidence="7 10">
    <name type="scientific">Xanthomonas sontii</name>
    <dbReference type="NCBI Taxonomy" id="2650745"/>
    <lineage>
        <taxon>Bacteria</taxon>
        <taxon>Pseudomonadati</taxon>
        <taxon>Pseudomonadota</taxon>
        <taxon>Gammaproteobacteria</taxon>
        <taxon>Lysobacterales</taxon>
        <taxon>Lysobacteraceae</taxon>
        <taxon>Xanthomonas</taxon>
    </lineage>
</organism>
<dbReference type="SMART" id="SM00220">
    <property type="entry name" value="S_TKc"/>
    <property type="match status" value="1"/>
</dbReference>
<evidence type="ECO:0000313" key="10">
    <source>
        <dbReference type="Proteomes" id="UP000439314"/>
    </source>
</evidence>
<dbReference type="PROSITE" id="PS00108">
    <property type="entry name" value="PROTEIN_KINASE_ST"/>
    <property type="match status" value="1"/>
</dbReference>
<protein>
    <submittedName>
        <fullName evidence="7">Tetratricopeptide repeat protein</fullName>
    </submittedName>
</protein>